<evidence type="ECO:0000256" key="1">
    <source>
        <dbReference type="ARBA" id="ARBA00005662"/>
    </source>
</evidence>
<reference evidence="6" key="1">
    <citation type="submission" date="2016-01" db="EMBL/GenBank/DDBJ databases">
        <authorList>
            <person name="Mitreva M."/>
            <person name="Pepin K.H."/>
            <person name="Mihindukulasuriya K.A."/>
            <person name="Fulton R."/>
            <person name="Fronick C."/>
            <person name="O'Laughlin M."/>
            <person name="Miner T."/>
            <person name="Herter B."/>
            <person name="Rosa B.A."/>
            <person name="Cordes M."/>
            <person name="Tomlinson C."/>
            <person name="Wollam A."/>
            <person name="Palsikar V.B."/>
            <person name="Mardis E.R."/>
            <person name="Wilson R.K."/>
        </authorList>
    </citation>
    <scope>NUCLEOTIDE SEQUENCE [LARGE SCALE GENOMIC DNA]</scope>
    <source>
        <strain evidence="6">KA00274</strain>
    </source>
</reference>
<comment type="similarity">
    <text evidence="1">Belongs to the CapA family.</text>
</comment>
<feature type="transmembrane region" description="Helical" evidence="3">
    <location>
        <begin position="7"/>
        <end position="26"/>
    </location>
</feature>
<organism evidence="5 6">
    <name type="scientific">Amygdalobacter nucleatus</name>
    <dbReference type="NCBI Taxonomy" id="3029274"/>
    <lineage>
        <taxon>Bacteria</taxon>
        <taxon>Bacillati</taxon>
        <taxon>Bacillota</taxon>
        <taxon>Clostridia</taxon>
        <taxon>Eubacteriales</taxon>
        <taxon>Oscillospiraceae</taxon>
        <taxon>Amygdalobacter</taxon>
    </lineage>
</organism>
<evidence type="ECO:0000313" key="5">
    <source>
        <dbReference type="EMBL" id="KXB40191.1"/>
    </source>
</evidence>
<dbReference type="Pfam" id="PF09587">
    <property type="entry name" value="PGA_cap"/>
    <property type="match status" value="1"/>
</dbReference>
<dbReference type="SMART" id="SM00854">
    <property type="entry name" value="PGA_cap"/>
    <property type="match status" value="1"/>
</dbReference>
<evidence type="ECO:0000256" key="2">
    <source>
        <dbReference type="SAM" id="MobiDB-lite"/>
    </source>
</evidence>
<dbReference type="RefSeq" id="WP_066714409.1">
    <property type="nucleotide sequence ID" value="NZ_JARFNM010000001.1"/>
</dbReference>
<dbReference type="InterPro" id="IPR029052">
    <property type="entry name" value="Metallo-depent_PP-like"/>
</dbReference>
<dbReference type="SUPFAM" id="SSF56300">
    <property type="entry name" value="Metallo-dependent phosphatases"/>
    <property type="match status" value="1"/>
</dbReference>
<dbReference type="EMBL" id="LSCV01000031">
    <property type="protein sequence ID" value="KXB40191.1"/>
    <property type="molecule type" value="Genomic_DNA"/>
</dbReference>
<gene>
    <name evidence="5" type="ORF">HMPREF1872_01002</name>
</gene>
<feature type="compositionally biased region" description="Polar residues" evidence="2">
    <location>
        <begin position="37"/>
        <end position="59"/>
    </location>
</feature>
<name>A0A133YAI1_9FIRM</name>
<comment type="caution">
    <text evidence="5">The sequence shown here is derived from an EMBL/GenBank/DDBJ whole genome shotgun (WGS) entry which is preliminary data.</text>
</comment>
<dbReference type="Proteomes" id="UP000070080">
    <property type="component" value="Unassembled WGS sequence"/>
</dbReference>
<dbReference type="Gene3D" id="3.60.21.10">
    <property type="match status" value="1"/>
</dbReference>
<evidence type="ECO:0000256" key="3">
    <source>
        <dbReference type="SAM" id="Phobius"/>
    </source>
</evidence>
<dbReference type="STRING" id="1497955.HMPREF1872_01002"/>
<feature type="region of interest" description="Disordered" evidence="2">
    <location>
        <begin position="36"/>
        <end position="59"/>
    </location>
</feature>
<protein>
    <submittedName>
        <fullName evidence="5">Bacterial capsule synthesis protein</fullName>
    </submittedName>
</protein>
<evidence type="ECO:0000259" key="4">
    <source>
        <dbReference type="SMART" id="SM00854"/>
    </source>
</evidence>
<accession>A0A133YAI1</accession>
<keyword evidence="3" id="KW-0472">Membrane</keyword>
<dbReference type="PANTHER" id="PTHR33393:SF11">
    <property type="entry name" value="POLYGLUTAMINE SYNTHESIS ACCESSORY PROTEIN RV0574C-RELATED"/>
    <property type="match status" value="1"/>
</dbReference>
<dbReference type="PANTHER" id="PTHR33393">
    <property type="entry name" value="POLYGLUTAMINE SYNTHESIS ACCESSORY PROTEIN RV0574C-RELATED"/>
    <property type="match status" value="1"/>
</dbReference>
<dbReference type="InterPro" id="IPR019079">
    <property type="entry name" value="Capsule_synth_CapA"/>
</dbReference>
<sequence>MSKYKKSYLSLAIIICALLVCNLFLFSKSIKPHKAKQTTNSRKQANKVQAVPATSSESTPATKDIEVTTLKCRLSWVGDVLLHDTLLRAGNAEKDQASNFDFLFQHFTNRFAKIDWPIVNMEGTMTPALKANDQFSAYPLFRSPTTLAKAMQKANVKLAVTSNNHCIDSGVSGVNSTLEALESCGIVHVGTSKSKDSKTWLIKDINGIKVGFSAWTYETVRLNGNIGINGISLPAELVGRVDSFSYESPYFEQDLKRMQDRAREMQKAGAEATVFFMHWGTEYNPQILIASQQIAQALADVDCDLIFATGPHCVQAIQSVKAKNSEHRLLSYYSVGNFVSAQQYSTGLGEPNSANIPGIAEDGLFAEVEFSKPSNSARAKISFATYQPLYCYKPASSNGGHLAQAICLVDANKQPEKVDGQMDLITASAKRTAQIMQENSVEGFNFIDPYKTDPWLKQFAIN</sequence>
<keyword evidence="3" id="KW-0812">Transmembrane</keyword>
<proteinExistence type="inferred from homology"/>
<feature type="domain" description="Capsule synthesis protein CapA" evidence="4">
    <location>
        <begin position="73"/>
        <end position="342"/>
    </location>
</feature>
<dbReference type="OrthoDB" id="9810906at2"/>
<dbReference type="InterPro" id="IPR052169">
    <property type="entry name" value="CW_Biosynth-Accessory"/>
</dbReference>
<keyword evidence="3" id="KW-1133">Transmembrane helix</keyword>
<dbReference type="AlphaFoldDB" id="A0A133YAI1"/>
<keyword evidence="6" id="KW-1185">Reference proteome</keyword>
<evidence type="ECO:0000313" key="6">
    <source>
        <dbReference type="Proteomes" id="UP000070080"/>
    </source>
</evidence>